<comment type="catalytic activity">
    <reaction evidence="5 8">
        <text>S-adenosyl 3-(methylsulfanyl)propylamine + putrescine = S-methyl-5'-thioadenosine + spermidine + H(+)</text>
        <dbReference type="Rhea" id="RHEA:12721"/>
        <dbReference type="ChEBI" id="CHEBI:15378"/>
        <dbReference type="ChEBI" id="CHEBI:17509"/>
        <dbReference type="ChEBI" id="CHEBI:57443"/>
        <dbReference type="ChEBI" id="CHEBI:57834"/>
        <dbReference type="ChEBI" id="CHEBI:326268"/>
        <dbReference type="EC" id="2.5.1.16"/>
    </reaction>
</comment>
<feature type="binding site" evidence="5">
    <location>
        <position position="172"/>
    </location>
    <ligand>
        <name>S-methyl-5'-thioadenosine</name>
        <dbReference type="ChEBI" id="CHEBI:17509"/>
    </ligand>
</feature>
<dbReference type="Gene3D" id="2.30.140.10">
    <property type="entry name" value="Spermidine synthase, tetramerisation domain"/>
    <property type="match status" value="1"/>
</dbReference>
<evidence type="ECO:0000256" key="3">
    <source>
        <dbReference type="ARBA" id="ARBA00023066"/>
    </source>
</evidence>
<evidence type="ECO:0000256" key="6">
    <source>
        <dbReference type="PROSITE-ProRule" id="PRU00354"/>
    </source>
</evidence>
<comment type="function">
    <text evidence="5">Catalyzes the irreversible transfer of a propylamine group from the amino donor S-adenosylmethioninamine (decarboxy-AdoMet) to putrescine (1,4-diaminobutane) to yield spermidine.</text>
</comment>
<feature type="binding site" evidence="5">
    <location>
        <position position="71"/>
    </location>
    <ligand>
        <name>spermidine</name>
        <dbReference type="ChEBI" id="CHEBI:57834"/>
    </ligand>
</feature>
<dbReference type="PROSITE" id="PS01330">
    <property type="entry name" value="PABS_1"/>
    <property type="match status" value="1"/>
</dbReference>
<evidence type="ECO:0000256" key="1">
    <source>
        <dbReference type="ARBA" id="ARBA00007867"/>
    </source>
</evidence>
<dbReference type="InterPro" id="IPR001045">
    <property type="entry name" value="Spermi_synthase"/>
</dbReference>
<dbReference type="PROSITE" id="PS51006">
    <property type="entry name" value="PABS_2"/>
    <property type="match status" value="1"/>
</dbReference>
<reference evidence="10" key="1">
    <citation type="submission" date="2022-06" db="EMBL/GenBank/DDBJ databases">
        <title>Isolation and Genomics of Futiania mangrovii gen. nov., sp. nov., a Rare and Metabolically-versatile member in the Class Alphaproteobacteria.</title>
        <authorList>
            <person name="Liu L."/>
            <person name="Huang W.-C."/>
            <person name="Pan J."/>
            <person name="Li J."/>
            <person name="Huang Y."/>
            <person name="Du H."/>
            <person name="Liu Y."/>
            <person name="Li M."/>
        </authorList>
    </citation>
    <scope>NUCLEOTIDE SEQUENCE</scope>
    <source>
        <strain evidence="10">FT118</strain>
    </source>
</reference>
<dbReference type="EC" id="2.5.1.16" evidence="5"/>
<evidence type="ECO:0000256" key="5">
    <source>
        <dbReference type="HAMAP-Rule" id="MF_00198"/>
    </source>
</evidence>
<dbReference type="InterPro" id="IPR029063">
    <property type="entry name" value="SAM-dependent_MTases_sf"/>
</dbReference>
<proteinExistence type="inferred from homology"/>
<comment type="subunit">
    <text evidence="5">Homodimer or homotetramer.</text>
</comment>
<dbReference type="EMBL" id="JAMZFT010000003">
    <property type="protein sequence ID" value="MCP1337289.1"/>
    <property type="molecule type" value="Genomic_DNA"/>
</dbReference>
<feature type="domain" description="PABS" evidence="9">
    <location>
        <begin position="11"/>
        <end position="245"/>
    </location>
</feature>
<sequence>MSARGRVPRPGDWRSETLYDDVEVSFRADRVLFEDKTEHQDLVLFENARFGRVLMLDGVTQVTTADEFVYHEMMAHTPILAHGNAKRVLVIGGGDGGTIREVLRHESVEHCTLVEIDEGVVTFSKKYLAEISDGAFDDPRLTLAIADGARFVAETEERFDVIIVDSTDPHGPGAVLFSKAFYRNCQRTLTPGGVMVTQNGVPFTQAAELKDSVRHFRDLFGDGTCFICTVPTYVWGQMALGWASDNAALREVPVETLKARFEAAGLNGRTRYYTPEVHKGAFALPPYIGTLLDDL</sequence>
<keyword evidence="4 5" id="KW-0620">Polyamine biosynthesis</keyword>
<dbReference type="HAMAP" id="MF_00198">
    <property type="entry name" value="Spermidine_synth"/>
    <property type="match status" value="1"/>
</dbReference>
<evidence type="ECO:0000313" key="11">
    <source>
        <dbReference type="Proteomes" id="UP001055804"/>
    </source>
</evidence>
<dbReference type="InterPro" id="IPR035246">
    <property type="entry name" value="Spermidine_synt_N"/>
</dbReference>
<keyword evidence="2 5" id="KW-0808">Transferase</keyword>
<organism evidence="10 11">
    <name type="scientific">Futiania mangrovi</name>
    <dbReference type="NCBI Taxonomy" id="2959716"/>
    <lineage>
        <taxon>Bacteria</taxon>
        <taxon>Pseudomonadati</taxon>
        <taxon>Pseudomonadota</taxon>
        <taxon>Alphaproteobacteria</taxon>
        <taxon>Futianiales</taxon>
        <taxon>Futianiaceae</taxon>
        <taxon>Futiania</taxon>
    </lineage>
</organism>
<feature type="binding site" evidence="5">
    <location>
        <position position="115"/>
    </location>
    <ligand>
        <name>S-methyl-5'-thioadenosine</name>
        <dbReference type="ChEBI" id="CHEBI:17509"/>
    </ligand>
</feature>
<comment type="pathway">
    <text evidence="5">Amine and polyamine biosynthesis; spermidine biosynthesis; spermidine from putrescine: step 1/1.</text>
</comment>
<feature type="active site" description="Proton acceptor" evidence="5 6">
    <location>
        <position position="165"/>
    </location>
</feature>
<name>A0A9J6PF09_9PROT</name>
<dbReference type="Proteomes" id="UP001055804">
    <property type="component" value="Unassembled WGS sequence"/>
</dbReference>
<evidence type="ECO:0000256" key="7">
    <source>
        <dbReference type="RuleBase" id="RU003836"/>
    </source>
</evidence>
<comment type="similarity">
    <text evidence="1 5 7">Belongs to the spermidine/spermine synthase family.</text>
</comment>
<dbReference type="InterPro" id="IPR030373">
    <property type="entry name" value="PABS_CS"/>
</dbReference>
<dbReference type="Pfam" id="PF01564">
    <property type="entry name" value="Spermine_synth"/>
    <property type="match status" value="1"/>
</dbReference>
<dbReference type="GO" id="GO:0004766">
    <property type="term" value="F:spermidine synthase activity"/>
    <property type="evidence" value="ECO:0007669"/>
    <property type="project" value="UniProtKB-UniRule"/>
</dbReference>
<dbReference type="InterPro" id="IPR030374">
    <property type="entry name" value="PABS"/>
</dbReference>
<dbReference type="GO" id="GO:0008295">
    <property type="term" value="P:spermidine biosynthetic process"/>
    <property type="evidence" value="ECO:0007669"/>
    <property type="project" value="UniProtKB-UniRule"/>
</dbReference>
<accession>A0A9J6PF09</accession>
<dbReference type="NCBIfam" id="NF002010">
    <property type="entry name" value="PRK00811.1"/>
    <property type="match status" value="1"/>
</dbReference>
<feature type="binding site" evidence="5">
    <location>
        <begin position="147"/>
        <end position="148"/>
    </location>
    <ligand>
        <name>S-methyl-5'-thioadenosine</name>
        <dbReference type="ChEBI" id="CHEBI:17509"/>
    </ligand>
</feature>
<dbReference type="AlphaFoldDB" id="A0A9J6PF09"/>
<evidence type="ECO:0000256" key="4">
    <source>
        <dbReference type="ARBA" id="ARBA00023115"/>
    </source>
</evidence>
<dbReference type="CDD" id="cd02440">
    <property type="entry name" value="AdoMet_MTases"/>
    <property type="match status" value="1"/>
</dbReference>
<evidence type="ECO:0000256" key="2">
    <source>
        <dbReference type="ARBA" id="ARBA00022679"/>
    </source>
</evidence>
<dbReference type="PANTHER" id="PTHR11558:SF11">
    <property type="entry name" value="SPERMIDINE SYNTHASE"/>
    <property type="match status" value="1"/>
</dbReference>
<feature type="binding site" evidence="5">
    <location>
        <position position="40"/>
    </location>
    <ligand>
        <name>S-methyl-5'-thioadenosine</name>
        <dbReference type="ChEBI" id="CHEBI:17509"/>
    </ligand>
</feature>
<comment type="caution">
    <text evidence="10">The sequence shown here is derived from an EMBL/GenBank/DDBJ whole genome shotgun (WGS) entry which is preliminary data.</text>
</comment>
<dbReference type="PANTHER" id="PTHR11558">
    <property type="entry name" value="SPERMIDINE/SPERMINE SYNTHASE"/>
    <property type="match status" value="1"/>
</dbReference>
<dbReference type="NCBIfam" id="TIGR00417">
    <property type="entry name" value="speE"/>
    <property type="match status" value="1"/>
</dbReference>
<gene>
    <name evidence="5 10" type="primary">speE</name>
    <name evidence="10" type="ORF">NJQ99_12780</name>
</gene>
<evidence type="ECO:0000313" key="10">
    <source>
        <dbReference type="EMBL" id="MCP1337289.1"/>
    </source>
</evidence>
<dbReference type="Gene3D" id="3.40.50.150">
    <property type="entry name" value="Vaccinia Virus protein VP39"/>
    <property type="match status" value="1"/>
</dbReference>
<keyword evidence="3 5" id="KW-0745">Spermidine biosynthesis</keyword>
<evidence type="ECO:0000259" key="9">
    <source>
        <dbReference type="PROSITE" id="PS51006"/>
    </source>
</evidence>
<feature type="binding site" evidence="5">
    <location>
        <position position="95"/>
    </location>
    <ligand>
        <name>spermidine</name>
        <dbReference type="ChEBI" id="CHEBI:57834"/>
    </ligand>
</feature>
<dbReference type="InterPro" id="IPR037163">
    <property type="entry name" value="Spermidine_synt_N_sf"/>
</dbReference>
<feature type="binding site" evidence="5">
    <location>
        <begin position="165"/>
        <end position="168"/>
    </location>
    <ligand>
        <name>spermidine</name>
        <dbReference type="ChEBI" id="CHEBI:57834"/>
    </ligand>
</feature>
<evidence type="ECO:0000256" key="8">
    <source>
        <dbReference type="RuleBase" id="RU003837"/>
    </source>
</evidence>
<dbReference type="GO" id="GO:0005829">
    <property type="term" value="C:cytosol"/>
    <property type="evidence" value="ECO:0007669"/>
    <property type="project" value="TreeGrafter"/>
</dbReference>
<dbReference type="SUPFAM" id="SSF53335">
    <property type="entry name" value="S-adenosyl-L-methionine-dependent methyltransferases"/>
    <property type="match status" value="1"/>
</dbReference>
<keyword evidence="11" id="KW-1185">Reference proteome</keyword>
<dbReference type="Pfam" id="PF17284">
    <property type="entry name" value="Spermine_synt_N"/>
    <property type="match status" value="1"/>
</dbReference>
<dbReference type="RefSeq" id="WP_269333258.1">
    <property type="nucleotide sequence ID" value="NZ_JAMZFT010000003.1"/>
</dbReference>
<protein>
    <recommendedName>
        <fullName evidence="5">Polyamine aminopropyltransferase</fullName>
    </recommendedName>
    <alternativeName>
        <fullName evidence="5">Putrescine aminopropyltransferase</fullName>
        <shortName evidence="5">PAPT</shortName>
    </alternativeName>
    <alternativeName>
        <fullName evidence="5">Spermidine synthase</fullName>
        <shortName evidence="5">SPDS</shortName>
        <shortName evidence="5">SPDSY</shortName>
        <ecNumber evidence="5">2.5.1.16</ecNumber>
    </alternativeName>
</protein>